<evidence type="ECO:0000256" key="8">
    <source>
        <dbReference type="PIRSR" id="PIRSR639901-2"/>
    </source>
</evidence>
<dbReference type="GO" id="GO:0009245">
    <property type="term" value="P:lipid A biosynthetic process"/>
    <property type="evidence" value="ECO:0007669"/>
    <property type="project" value="TreeGrafter"/>
</dbReference>
<dbReference type="PANTHER" id="PTHR42755:SF1">
    <property type="entry name" value="3-DEOXY-D-MANNO-OCTULOSONIC ACID TRANSFERASE, MITOCHONDRIAL-RELATED"/>
    <property type="match status" value="1"/>
</dbReference>
<comment type="similarity">
    <text evidence="9">Belongs to the glycosyltransferase group 1 family.</text>
</comment>
<dbReference type="Gene3D" id="3.40.50.2000">
    <property type="entry name" value="Glycogen Phosphorylase B"/>
    <property type="match status" value="1"/>
</dbReference>
<evidence type="ECO:0000256" key="3">
    <source>
        <dbReference type="ARBA" id="ARBA00019077"/>
    </source>
</evidence>
<evidence type="ECO:0000256" key="5">
    <source>
        <dbReference type="ARBA" id="ARBA00031445"/>
    </source>
</evidence>
<proteinExistence type="inferred from homology"/>
<evidence type="ECO:0000256" key="6">
    <source>
        <dbReference type="ARBA" id="ARBA00049183"/>
    </source>
</evidence>
<evidence type="ECO:0000259" key="10">
    <source>
        <dbReference type="Pfam" id="PF04413"/>
    </source>
</evidence>
<dbReference type="EC" id="2.4.99.12" evidence="2 9"/>
<dbReference type="STRING" id="83765.SAMN05660284_01398"/>
<name>A0A1I4YNV8_9NEIS</name>
<evidence type="ECO:0000256" key="4">
    <source>
        <dbReference type="ARBA" id="ARBA00022679"/>
    </source>
</evidence>
<dbReference type="UniPathway" id="UPA00958"/>
<keyword evidence="9" id="KW-1133">Transmembrane helix</keyword>
<keyword evidence="9" id="KW-0448">Lipopolysaccharide biosynthesis</keyword>
<sequence>MIARGLYRLLLWAGLPFIFLYLLKRSRKQPAYRSHWGERLGFYPSRPAGAAPLWLHAVSVGEMRATAPLVNALLKRDPLCPILLTCMTPTGRTTAQELFGDKVEIAYLPYDYPGAVQRFLRHFRPRAGILMETELWPNLIHACADAGIPLTLANARLSQKSLAGYLKIAALIRPAVARLAGVLAQSRDDADRLHQLGARRVEIVGNIKFDNLPPAELVERGQRWKAQFAGRKTLLFASSREGEETLLLDALLAAGWPENMLLLLVPRHPQRFDAVARLLEEKKLGYLRRSQWLGDSVPTDIRVLLGDSMGEMSAWFAASDLTIMGGSLLPFGCQNLIEACAVGAPVLLGPSVFNFAEAARLALESGAAQQEAAADAIAATALSLLQKPEELQRMGTAGIDFAAAHRGVVQRLLVVCPVNGGTQ</sequence>
<feature type="transmembrane region" description="Helical" evidence="9">
    <location>
        <begin position="6"/>
        <end position="23"/>
    </location>
</feature>
<dbReference type="Proteomes" id="UP000242869">
    <property type="component" value="Unassembled WGS sequence"/>
</dbReference>
<dbReference type="AlphaFoldDB" id="A0A1I4YNV8"/>
<organism evidence="11 12">
    <name type="scientific">Formivibrio citricus</name>
    <dbReference type="NCBI Taxonomy" id="83765"/>
    <lineage>
        <taxon>Bacteria</taxon>
        <taxon>Pseudomonadati</taxon>
        <taxon>Pseudomonadota</taxon>
        <taxon>Betaproteobacteria</taxon>
        <taxon>Neisseriales</taxon>
        <taxon>Chitinibacteraceae</taxon>
        <taxon>Formivibrio</taxon>
    </lineage>
</organism>
<gene>
    <name evidence="11" type="ORF">SAMN05660284_01398</name>
</gene>
<keyword evidence="12" id="KW-1185">Reference proteome</keyword>
<protein>
    <recommendedName>
        <fullName evidence="3 9">3-deoxy-D-manno-octulosonic acid transferase</fullName>
        <shortName evidence="9">Kdo transferase</shortName>
        <ecNumber evidence="2 9">2.4.99.12</ecNumber>
    </recommendedName>
    <alternativeName>
        <fullName evidence="5 9">Lipid IV(A) 3-deoxy-D-manno-octulosonic acid transferase</fullName>
    </alternativeName>
</protein>
<dbReference type="PANTHER" id="PTHR42755">
    <property type="entry name" value="3-DEOXY-MANNO-OCTULOSONATE CYTIDYLYLTRANSFERASE"/>
    <property type="match status" value="1"/>
</dbReference>
<feature type="site" description="Transition state stabilizer" evidence="8">
    <location>
        <position position="132"/>
    </location>
</feature>
<dbReference type="SUPFAM" id="SSF53756">
    <property type="entry name" value="UDP-Glycosyltransferase/glycogen phosphorylase"/>
    <property type="match status" value="1"/>
</dbReference>
<evidence type="ECO:0000256" key="7">
    <source>
        <dbReference type="PIRSR" id="PIRSR639901-1"/>
    </source>
</evidence>
<dbReference type="InterPro" id="IPR007507">
    <property type="entry name" value="Glycos_transf_N"/>
</dbReference>
<feature type="domain" description="3-deoxy-D-manno-octulosonic-acid transferase N-terminal" evidence="10">
    <location>
        <begin position="35"/>
        <end position="210"/>
    </location>
</feature>
<comment type="pathway">
    <text evidence="1 9">Bacterial outer membrane biogenesis; LPS core biosynthesis.</text>
</comment>
<evidence type="ECO:0000256" key="1">
    <source>
        <dbReference type="ARBA" id="ARBA00004713"/>
    </source>
</evidence>
<comment type="function">
    <text evidence="9">Involved in lipopolysaccharide (LPS) biosynthesis. Catalyzes the transfer of 3-deoxy-D-manno-octulosonate (Kdo) residue(s) from CMP-Kdo to lipid IV(A), the tetraacyldisaccharide-1,4'-bisphosphate precursor of lipid A.</text>
</comment>
<dbReference type="InterPro" id="IPR039901">
    <property type="entry name" value="Kdotransferase"/>
</dbReference>
<keyword evidence="9" id="KW-1003">Cell membrane</keyword>
<dbReference type="RefSeq" id="WP_091193374.1">
    <property type="nucleotide sequence ID" value="NZ_FOVE01000008.1"/>
</dbReference>
<reference evidence="12" key="1">
    <citation type="submission" date="2016-10" db="EMBL/GenBank/DDBJ databases">
        <authorList>
            <person name="Varghese N."/>
            <person name="Submissions S."/>
        </authorList>
    </citation>
    <scope>NUCLEOTIDE SEQUENCE [LARGE SCALE GENOMIC DNA]</scope>
    <source>
        <strain evidence="12">DSM 6150</strain>
    </source>
</reference>
<dbReference type="GO" id="GO:0043842">
    <property type="term" value="F:Kdo transferase activity"/>
    <property type="evidence" value="ECO:0007669"/>
    <property type="project" value="UniProtKB-EC"/>
</dbReference>
<dbReference type="Pfam" id="PF04413">
    <property type="entry name" value="Glycos_transf_N"/>
    <property type="match status" value="1"/>
</dbReference>
<evidence type="ECO:0000256" key="2">
    <source>
        <dbReference type="ARBA" id="ARBA00012621"/>
    </source>
</evidence>
<keyword evidence="9" id="KW-0472">Membrane</keyword>
<feature type="active site" description="Proton acceptor" evidence="7">
    <location>
        <position position="62"/>
    </location>
</feature>
<evidence type="ECO:0000256" key="9">
    <source>
        <dbReference type="RuleBase" id="RU365103"/>
    </source>
</evidence>
<keyword evidence="4 9" id="KW-0808">Transferase</keyword>
<comment type="catalytic activity">
    <reaction evidence="6 9">
        <text>lipid IVA (E. coli) + CMP-3-deoxy-beta-D-manno-octulosonate = alpha-Kdo-(2-&gt;6)-lipid IVA (E. coli) + CMP + H(+)</text>
        <dbReference type="Rhea" id="RHEA:28066"/>
        <dbReference type="ChEBI" id="CHEBI:15378"/>
        <dbReference type="ChEBI" id="CHEBI:58603"/>
        <dbReference type="ChEBI" id="CHEBI:60364"/>
        <dbReference type="ChEBI" id="CHEBI:60377"/>
        <dbReference type="ChEBI" id="CHEBI:85987"/>
        <dbReference type="EC" id="2.4.99.12"/>
    </reaction>
</comment>
<dbReference type="EMBL" id="FOVE01000008">
    <property type="protein sequence ID" value="SFN39667.1"/>
    <property type="molecule type" value="Genomic_DNA"/>
</dbReference>
<evidence type="ECO:0000313" key="11">
    <source>
        <dbReference type="EMBL" id="SFN39667.1"/>
    </source>
</evidence>
<dbReference type="OrthoDB" id="9789797at2"/>
<keyword evidence="9" id="KW-0812">Transmembrane</keyword>
<dbReference type="GO" id="GO:0009244">
    <property type="term" value="P:lipopolysaccharide core region biosynthetic process"/>
    <property type="evidence" value="ECO:0007669"/>
    <property type="project" value="UniProtKB-UniRule"/>
</dbReference>
<dbReference type="NCBIfam" id="NF004386">
    <property type="entry name" value="PRK05749.1-2"/>
    <property type="match status" value="1"/>
</dbReference>
<dbReference type="Gene3D" id="3.40.50.11720">
    <property type="entry name" value="3-Deoxy-D-manno-octulosonic-acid transferase, N-terminal domain"/>
    <property type="match status" value="1"/>
</dbReference>
<dbReference type="InterPro" id="IPR038107">
    <property type="entry name" value="Glycos_transf_N_sf"/>
</dbReference>
<feature type="site" description="Transition state stabilizer" evidence="8">
    <location>
        <position position="208"/>
    </location>
</feature>
<evidence type="ECO:0000313" key="12">
    <source>
        <dbReference type="Proteomes" id="UP000242869"/>
    </source>
</evidence>
<accession>A0A1I4YNV8</accession>
<comment type="subcellular location">
    <subcellularLocation>
        <location evidence="9">Cell membrane</location>
    </subcellularLocation>
</comment>
<dbReference type="FunFam" id="3.40.50.11720:FF:000001">
    <property type="entry name" value="3-deoxy-D-manno-octulosonic acid transferase"/>
    <property type="match status" value="1"/>
</dbReference>
<dbReference type="GO" id="GO:0005886">
    <property type="term" value="C:plasma membrane"/>
    <property type="evidence" value="ECO:0007669"/>
    <property type="project" value="UniProtKB-SubCell"/>
</dbReference>